<name>A0A919P5U6_9CELL</name>
<organism evidence="2 3">
    <name type="scientific">Cellulomonas pakistanensis</name>
    <dbReference type="NCBI Taxonomy" id="992287"/>
    <lineage>
        <taxon>Bacteria</taxon>
        <taxon>Bacillati</taxon>
        <taxon>Actinomycetota</taxon>
        <taxon>Actinomycetes</taxon>
        <taxon>Micrococcales</taxon>
        <taxon>Cellulomonadaceae</taxon>
        <taxon>Cellulomonas</taxon>
    </lineage>
</organism>
<evidence type="ECO:0000313" key="3">
    <source>
        <dbReference type="Proteomes" id="UP000642125"/>
    </source>
</evidence>
<dbReference type="AlphaFoldDB" id="A0A919P5U6"/>
<gene>
    <name evidence="2" type="ORF">Cpa01nite_00370</name>
</gene>
<comment type="similarity">
    <text evidence="1">Belongs to the phD/YefM antitoxin family.</text>
</comment>
<keyword evidence="3" id="KW-1185">Reference proteome</keyword>
<evidence type="ECO:0000256" key="1">
    <source>
        <dbReference type="ARBA" id="ARBA00009981"/>
    </source>
</evidence>
<evidence type="ECO:0008006" key="4">
    <source>
        <dbReference type="Google" id="ProtNLM"/>
    </source>
</evidence>
<protein>
    <recommendedName>
        <fullName evidence="4">Antitoxin</fullName>
    </recommendedName>
</protein>
<comment type="caution">
    <text evidence="2">The sequence shown here is derived from an EMBL/GenBank/DDBJ whole genome shotgun (WGS) entry which is preliminary data.</text>
</comment>
<dbReference type="SUPFAM" id="SSF143120">
    <property type="entry name" value="YefM-like"/>
    <property type="match status" value="1"/>
</dbReference>
<dbReference type="Proteomes" id="UP000642125">
    <property type="component" value="Unassembled WGS sequence"/>
</dbReference>
<dbReference type="EMBL" id="BONO01000001">
    <property type="protein sequence ID" value="GIG34656.1"/>
    <property type="molecule type" value="Genomic_DNA"/>
</dbReference>
<dbReference type="RefSeq" id="WP_203666716.1">
    <property type="nucleotide sequence ID" value="NZ_BONO01000001.1"/>
</dbReference>
<accession>A0A919P5U6</accession>
<reference evidence="2" key="1">
    <citation type="submission" date="2021-01" db="EMBL/GenBank/DDBJ databases">
        <title>Whole genome shotgun sequence of Cellulomonas pakistanensis NBRC 110800.</title>
        <authorList>
            <person name="Komaki H."/>
            <person name="Tamura T."/>
        </authorList>
    </citation>
    <scope>NUCLEOTIDE SEQUENCE</scope>
    <source>
        <strain evidence="2">NBRC 110800</strain>
    </source>
</reference>
<sequence>METITKEVTAREFRSGLASMVNEVAFGGGRVGLWRYNELVAVLIGVDDFRLLRRLEQDPGAREVETLDEWAARIRSHPEP</sequence>
<proteinExistence type="inferred from homology"/>
<evidence type="ECO:0000313" key="2">
    <source>
        <dbReference type="EMBL" id="GIG34656.1"/>
    </source>
</evidence>
<dbReference type="InterPro" id="IPR036165">
    <property type="entry name" value="YefM-like_sf"/>
</dbReference>